<evidence type="ECO:0000256" key="2">
    <source>
        <dbReference type="ARBA" id="ARBA00004604"/>
    </source>
</evidence>
<evidence type="ECO:0000313" key="9">
    <source>
        <dbReference type="Proteomes" id="UP001347796"/>
    </source>
</evidence>
<organism evidence="8 9">
    <name type="scientific">Patella caerulea</name>
    <name type="common">Rayed Mediterranean limpet</name>
    <dbReference type="NCBI Taxonomy" id="87958"/>
    <lineage>
        <taxon>Eukaryota</taxon>
        <taxon>Metazoa</taxon>
        <taxon>Spiralia</taxon>
        <taxon>Lophotrochozoa</taxon>
        <taxon>Mollusca</taxon>
        <taxon>Gastropoda</taxon>
        <taxon>Patellogastropoda</taxon>
        <taxon>Patelloidea</taxon>
        <taxon>Patellidae</taxon>
        <taxon>Patella</taxon>
    </lineage>
</organism>
<dbReference type="GO" id="GO:0030687">
    <property type="term" value="C:preribosome, large subunit precursor"/>
    <property type="evidence" value="ECO:0007669"/>
    <property type="project" value="TreeGrafter"/>
</dbReference>
<evidence type="ECO:0000313" key="8">
    <source>
        <dbReference type="EMBL" id="KAK6179709.1"/>
    </source>
</evidence>
<keyword evidence="9" id="KW-1185">Reference proteome</keyword>
<dbReference type="GO" id="GO:0042273">
    <property type="term" value="P:ribosomal large subunit biogenesis"/>
    <property type="evidence" value="ECO:0007669"/>
    <property type="project" value="TreeGrafter"/>
</dbReference>
<dbReference type="PANTHER" id="PTHR13028">
    <property type="entry name" value="RRNA PROCESSING PROTEIN EBNA1-BINDING PROTEIN-RELATED"/>
    <property type="match status" value="1"/>
</dbReference>
<keyword evidence="4" id="KW-0690">Ribosome biogenesis</keyword>
<comment type="subcellular location">
    <subcellularLocation>
        <location evidence="2">Nucleus</location>
        <location evidence="2">Nucleolus</location>
    </subcellularLocation>
</comment>
<protein>
    <recommendedName>
        <fullName evidence="10">rRNA-processing protein EBP2</fullName>
    </recommendedName>
</protein>
<comment type="function">
    <text evidence="1">Required for the processing of the 27S pre-rRNA.</text>
</comment>
<dbReference type="InterPro" id="IPR008610">
    <property type="entry name" value="Ebp2"/>
</dbReference>
<evidence type="ECO:0000256" key="6">
    <source>
        <dbReference type="ARBA" id="ARBA00023242"/>
    </source>
</evidence>
<sequence length="310" mass="35940">MALFKKFTNRIPYESDESVSSDAESLDSDEELQNAFAAGKLKSGFVIEAAPKKQLIKNTTGLRQKLDEMKQDLAWIERLDMINDSTQLPKSMVDEDNESGDADVHNDFKREMKFYRQAQAAVLEALPRLQKLGLKTKRPEDYFAEMAKSDDHMKRVREKLLEKTLGMERSEKAKKLRDLRKYGKQVQKEVLQKRQKEKRDMLEAVKKYRKGQKDKLDFLNNDDFEENDKKNKKVQKGGKGGKPGVNRKRVYKNAKFGFGGQKKRSKMNTKDSVNNVSQYGKNFSKIRSSKKGMKNKRPGKSRRQNTKSRK</sequence>
<evidence type="ECO:0000256" key="5">
    <source>
        <dbReference type="ARBA" id="ARBA00023054"/>
    </source>
</evidence>
<dbReference type="Proteomes" id="UP001347796">
    <property type="component" value="Unassembled WGS sequence"/>
</dbReference>
<keyword evidence="6" id="KW-0539">Nucleus</keyword>
<comment type="caution">
    <text evidence="8">The sequence shown here is derived from an EMBL/GenBank/DDBJ whole genome shotgun (WGS) entry which is preliminary data.</text>
</comment>
<comment type="similarity">
    <text evidence="3">Belongs to the EBP2 family.</text>
</comment>
<name>A0AAN8JPH0_PATCE</name>
<evidence type="ECO:0000256" key="1">
    <source>
        <dbReference type="ARBA" id="ARBA00003387"/>
    </source>
</evidence>
<evidence type="ECO:0000256" key="3">
    <source>
        <dbReference type="ARBA" id="ARBA00007336"/>
    </source>
</evidence>
<dbReference type="PANTHER" id="PTHR13028:SF0">
    <property type="entry name" value="RRNA-PROCESSING PROTEIN EBP2-RELATED"/>
    <property type="match status" value="1"/>
</dbReference>
<evidence type="ECO:0000256" key="4">
    <source>
        <dbReference type="ARBA" id="ARBA00022517"/>
    </source>
</evidence>
<feature type="compositionally biased region" description="Basic residues" evidence="7">
    <location>
        <begin position="287"/>
        <end position="310"/>
    </location>
</feature>
<evidence type="ECO:0008006" key="10">
    <source>
        <dbReference type="Google" id="ProtNLM"/>
    </source>
</evidence>
<dbReference type="EMBL" id="JAZGQO010000008">
    <property type="protein sequence ID" value="KAK6179709.1"/>
    <property type="molecule type" value="Genomic_DNA"/>
</dbReference>
<feature type="compositionally biased region" description="Polar residues" evidence="7">
    <location>
        <begin position="270"/>
        <end position="281"/>
    </location>
</feature>
<feature type="region of interest" description="Disordered" evidence="7">
    <location>
        <begin position="216"/>
        <end position="310"/>
    </location>
</feature>
<dbReference type="AlphaFoldDB" id="A0AAN8JPH0"/>
<dbReference type="Pfam" id="PF05890">
    <property type="entry name" value="Ebp2"/>
    <property type="match status" value="1"/>
</dbReference>
<keyword evidence="5" id="KW-0175">Coiled coil</keyword>
<dbReference type="GO" id="GO:0005730">
    <property type="term" value="C:nucleolus"/>
    <property type="evidence" value="ECO:0007669"/>
    <property type="project" value="UniProtKB-SubCell"/>
</dbReference>
<reference evidence="8 9" key="1">
    <citation type="submission" date="2024-01" db="EMBL/GenBank/DDBJ databases">
        <title>The genome of the rayed Mediterranean limpet Patella caerulea (Linnaeus, 1758).</title>
        <authorList>
            <person name="Anh-Thu Weber A."/>
            <person name="Halstead-Nussloch G."/>
        </authorList>
    </citation>
    <scope>NUCLEOTIDE SEQUENCE [LARGE SCALE GENOMIC DNA]</scope>
    <source>
        <strain evidence="8">AATW-2023a</strain>
        <tissue evidence="8">Whole specimen</tissue>
    </source>
</reference>
<proteinExistence type="inferred from homology"/>
<dbReference type="GO" id="GO:0034399">
    <property type="term" value="C:nuclear periphery"/>
    <property type="evidence" value="ECO:0007669"/>
    <property type="project" value="TreeGrafter"/>
</dbReference>
<evidence type="ECO:0000256" key="7">
    <source>
        <dbReference type="SAM" id="MobiDB-lite"/>
    </source>
</evidence>
<gene>
    <name evidence="8" type="ORF">SNE40_012011</name>
</gene>
<accession>A0AAN8JPH0</accession>
<dbReference type="GO" id="GO:0006364">
    <property type="term" value="P:rRNA processing"/>
    <property type="evidence" value="ECO:0007669"/>
    <property type="project" value="TreeGrafter"/>
</dbReference>